<comment type="caution">
    <text evidence="1">The sequence shown here is derived from an EMBL/GenBank/DDBJ whole genome shotgun (WGS) entry which is preliminary data.</text>
</comment>
<accession>A0A1J5PP42</accession>
<protein>
    <submittedName>
        <fullName evidence="1">Uncharacterized protein</fullName>
    </submittedName>
</protein>
<evidence type="ECO:0000313" key="1">
    <source>
        <dbReference type="EMBL" id="OIQ69543.1"/>
    </source>
</evidence>
<reference evidence="1" key="1">
    <citation type="submission" date="2016-10" db="EMBL/GenBank/DDBJ databases">
        <title>Sequence of Gallionella enrichment culture.</title>
        <authorList>
            <person name="Poehlein A."/>
            <person name="Muehling M."/>
            <person name="Daniel R."/>
        </authorList>
    </citation>
    <scope>NUCLEOTIDE SEQUENCE</scope>
</reference>
<dbReference type="AlphaFoldDB" id="A0A1J5PP42"/>
<gene>
    <name evidence="1" type="ORF">GALL_488530</name>
</gene>
<proteinExistence type="predicted"/>
<sequence length="92" mass="10185">MVLHQQQNTRELCRVLAQAFKPDFSADNRLDTALACLFVKLDGTKQVAQIADSQRRLGIGNCKLDAIINAIGTVNDGEFSVQAQMDKHSRLL</sequence>
<organism evidence="1">
    <name type="scientific">mine drainage metagenome</name>
    <dbReference type="NCBI Taxonomy" id="410659"/>
    <lineage>
        <taxon>unclassified sequences</taxon>
        <taxon>metagenomes</taxon>
        <taxon>ecological metagenomes</taxon>
    </lineage>
</organism>
<name>A0A1J5PP42_9ZZZZ</name>
<dbReference type="EMBL" id="MLJW01004666">
    <property type="protein sequence ID" value="OIQ69543.1"/>
    <property type="molecule type" value="Genomic_DNA"/>
</dbReference>